<protein>
    <submittedName>
        <fullName evidence="1">Uncharacterized protein</fullName>
    </submittedName>
</protein>
<accession>A0ACC1NAA3</accession>
<reference evidence="1" key="1">
    <citation type="submission" date="2022-08" db="EMBL/GenBank/DDBJ databases">
        <title>Genome Sequence of Lecanicillium fungicola.</title>
        <authorList>
            <person name="Buettner E."/>
        </authorList>
    </citation>
    <scope>NUCLEOTIDE SEQUENCE</scope>
    <source>
        <strain evidence="1">Babe33</strain>
    </source>
</reference>
<comment type="caution">
    <text evidence="1">The sequence shown here is derived from an EMBL/GenBank/DDBJ whole genome shotgun (WGS) entry which is preliminary data.</text>
</comment>
<sequence>MSIYPLSPVLADMNSLEAILCDYAQALEADEFRNPNHVLTHWITKTALSKIALLLAVLATGAHFSPLLSSRIRLELCLDFIQRAFKALRLANYALHPNIDNVQALLIIGNTLGDCGQSDGTWALLGTTIRLAQALGLHTQSSTGAQDDATSQRSRAIWDYLARQDCMLSISNDRPAMVSMRWLSDPPNPNNARLPPSDVMRRIARIALRIMNIEQPLNVNQCLEILSDLDDSDSRSELYLQRRDKCLNLQQHFQHLTIRFHLSFVASMICRPALAGSAQIRGEPNFATLRDRAKLSLMSTCRIFLEFQALSLIPMRTWSITHCVLCCTILLCVWEETRDNLESRTLQQRVVEAFSRVAKLDEEAGDDVQGQSPCKSSWLSTGHVLALVALQKSLRGSTLVPPEQSNARHSSPGQDSGALLVAYPDVDFNFTTMLGDDVLEQFNDGSWDEACLMPVEYLNAIMNTNGKDQLQRSCEIG</sequence>
<evidence type="ECO:0000313" key="2">
    <source>
        <dbReference type="Proteomes" id="UP001143910"/>
    </source>
</evidence>
<keyword evidence="2" id="KW-1185">Reference proteome</keyword>
<gene>
    <name evidence="1" type="ORF">NQ176_g5235</name>
</gene>
<proteinExistence type="predicted"/>
<dbReference type="Proteomes" id="UP001143910">
    <property type="component" value="Unassembled WGS sequence"/>
</dbReference>
<evidence type="ECO:0000313" key="1">
    <source>
        <dbReference type="EMBL" id="KAJ2975943.1"/>
    </source>
</evidence>
<name>A0ACC1NAA3_9HYPO</name>
<dbReference type="EMBL" id="JANJQO010000641">
    <property type="protein sequence ID" value="KAJ2975943.1"/>
    <property type="molecule type" value="Genomic_DNA"/>
</dbReference>
<organism evidence="1 2">
    <name type="scientific">Zarea fungicola</name>
    <dbReference type="NCBI Taxonomy" id="93591"/>
    <lineage>
        <taxon>Eukaryota</taxon>
        <taxon>Fungi</taxon>
        <taxon>Dikarya</taxon>
        <taxon>Ascomycota</taxon>
        <taxon>Pezizomycotina</taxon>
        <taxon>Sordariomycetes</taxon>
        <taxon>Hypocreomycetidae</taxon>
        <taxon>Hypocreales</taxon>
        <taxon>Cordycipitaceae</taxon>
        <taxon>Zarea</taxon>
    </lineage>
</organism>